<name>A0A3P6NAF9_ANISI</name>
<sequence>MATSEFRNELKDDYLKQQQRIKERVDQISCLMSVLKEDPYIKKAIEQNGYDVDIPGIPDF</sequence>
<accession>A0A3P6NAF9</accession>
<dbReference type="AlphaFoldDB" id="A0A3P6NAF9"/>
<dbReference type="EMBL" id="UYRR01001270">
    <property type="protein sequence ID" value="VDK18594.1"/>
    <property type="molecule type" value="Genomic_DNA"/>
</dbReference>
<keyword evidence="2" id="KW-1185">Reference proteome</keyword>
<reference evidence="1 2" key="1">
    <citation type="submission" date="2018-11" db="EMBL/GenBank/DDBJ databases">
        <authorList>
            <consortium name="Pathogen Informatics"/>
        </authorList>
    </citation>
    <scope>NUCLEOTIDE SEQUENCE [LARGE SCALE GENOMIC DNA]</scope>
</reference>
<organism evidence="1 2">
    <name type="scientific">Anisakis simplex</name>
    <name type="common">Herring worm</name>
    <dbReference type="NCBI Taxonomy" id="6269"/>
    <lineage>
        <taxon>Eukaryota</taxon>
        <taxon>Metazoa</taxon>
        <taxon>Ecdysozoa</taxon>
        <taxon>Nematoda</taxon>
        <taxon>Chromadorea</taxon>
        <taxon>Rhabditida</taxon>
        <taxon>Spirurina</taxon>
        <taxon>Ascaridomorpha</taxon>
        <taxon>Ascaridoidea</taxon>
        <taxon>Anisakidae</taxon>
        <taxon>Anisakis</taxon>
        <taxon>Anisakis simplex complex</taxon>
    </lineage>
</organism>
<evidence type="ECO:0000313" key="1">
    <source>
        <dbReference type="EMBL" id="VDK18594.1"/>
    </source>
</evidence>
<proteinExistence type="predicted"/>
<gene>
    <name evidence="1" type="ORF">ASIM_LOCUS1278</name>
</gene>
<protein>
    <submittedName>
        <fullName evidence="1">Uncharacterized protein</fullName>
    </submittedName>
</protein>
<dbReference type="Proteomes" id="UP000267096">
    <property type="component" value="Unassembled WGS sequence"/>
</dbReference>
<evidence type="ECO:0000313" key="2">
    <source>
        <dbReference type="Proteomes" id="UP000267096"/>
    </source>
</evidence>